<evidence type="ECO:0000256" key="7">
    <source>
        <dbReference type="ARBA" id="ARBA00023242"/>
    </source>
</evidence>
<comment type="caution">
    <text evidence="11">The sequence shown here is derived from an EMBL/GenBank/DDBJ whole genome shotgun (WGS) entry which is preliminary data.</text>
</comment>
<dbReference type="Pfam" id="PF01612">
    <property type="entry name" value="DNA_pol_A_exo1"/>
    <property type="match status" value="1"/>
</dbReference>
<dbReference type="AlphaFoldDB" id="A0A5A8CF56"/>
<keyword evidence="12" id="KW-1185">Reference proteome</keyword>
<evidence type="ECO:0000256" key="1">
    <source>
        <dbReference type="ARBA" id="ARBA00004123"/>
    </source>
</evidence>
<dbReference type="SUPFAM" id="SSF53474">
    <property type="entry name" value="alpha/beta-Hydrolases"/>
    <property type="match status" value="1"/>
</dbReference>
<keyword evidence="5" id="KW-0269">Exonuclease</keyword>
<dbReference type="Gene3D" id="3.30.420.10">
    <property type="entry name" value="Ribonuclease H-like superfamily/Ribonuclease H"/>
    <property type="match status" value="1"/>
</dbReference>
<sequence length="710" mass="73540">MSLEGTDEEFGVEWAVAAKPESVDPLLRGMLARACEPQYRPAASLAHRLFELSRREEASNVQAGLFASAAQVPSLAGSAVGAATRAAIGFDCEWDVKFVKGQQPPVCVIQLGTGREAVVVHLPLASPRPNAPGATAGAEPAAPDSQGRAAAWGVPASVRELLEDESVAKLGINCAGDALKLDRDFGVRTRGLVDVAKLWAAHTGAMTASGVPACLSLKDVAKAALGLDIPKDDHLRIAPWSGEEALTAARMRYAALDAALPVRVLLRIQAELSDRLDGTGPSAGFAAAAEQPFYGIQPGDGAAELRAAESRLLPASAGPSLTGQGSTSAGPCESEPVWAIQVCIDEGGCITAHPGLASLEWPGGRAGSEWAAPFLSLTLPLPLRPADVDAAWAAHGMSSDTPAHSPDVLVMKAVLIHVSRMGLRGVASLPQPAARLMLPLCAGASAPFASGSVQQAKPIAFLPCALTNGSMFLGLAADLSARGFQSCIVQDCEPAGLDELLLGIHGCLMDTLYVPPVIVAQGTGCNLAQKYIETYGARAMVLVAPSAPDLGPSLRRLAPESEGLSGAAFDRAVADALRPGSAEEFARRWLLSPPGAEAPDALAVAAHVTRSGGINTRLLEELRAQPVELEPSPIPMMLVGSAGDALFPPDSDLRLLAEYHELEPEDVHIVGATGFGGQSGHVPGHALLVEEALDSEHSSVLSAITQFILR</sequence>
<dbReference type="InterPro" id="IPR051132">
    <property type="entry name" value="3-5_Exonuclease_domain"/>
</dbReference>
<feature type="domain" description="3'-5' exonuclease" evidence="10">
    <location>
        <begin position="87"/>
        <end position="272"/>
    </location>
</feature>
<name>A0A5A8CF56_CAFRO</name>
<dbReference type="SUPFAM" id="SSF53098">
    <property type="entry name" value="Ribonuclease H-like"/>
    <property type="match status" value="1"/>
</dbReference>
<dbReference type="PANTHER" id="PTHR13620">
    <property type="entry name" value="3-5 EXONUCLEASE"/>
    <property type="match status" value="1"/>
</dbReference>
<dbReference type="GO" id="GO:0006139">
    <property type="term" value="P:nucleobase-containing compound metabolic process"/>
    <property type="evidence" value="ECO:0007669"/>
    <property type="project" value="InterPro"/>
</dbReference>
<dbReference type="Proteomes" id="UP000323011">
    <property type="component" value="Unassembled WGS sequence"/>
</dbReference>
<dbReference type="InterPro" id="IPR012337">
    <property type="entry name" value="RNaseH-like_sf"/>
</dbReference>
<evidence type="ECO:0000256" key="3">
    <source>
        <dbReference type="ARBA" id="ARBA00022723"/>
    </source>
</evidence>
<dbReference type="InterPro" id="IPR002562">
    <property type="entry name" value="3'-5'_exonuclease_dom"/>
</dbReference>
<evidence type="ECO:0000256" key="8">
    <source>
        <dbReference type="ARBA" id="ARBA00040531"/>
    </source>
</evidence>
<evidence type="ECO:0000256" key="6">
    <source>
        <dbReference type="ARBA" id="ARBA00022842"/>
    </source>
</evidence>
<dbReference type="CDD" id="cd06141">
    <property type="entry name" value="WRN_exo"/>
    <property type="match status" value="1"/>
</dbReference>
<dbReference type="Gene3D" id="3.40.50.1820">
    <property type="entry name" value="alpha/beta hydrolase"/>
    <property type="match status" value="1"/>
</dbReference>
<evidence type="ECO:0000259" key="10">
    <source>
        <dbReference type="Pfam" id="PF01612"/>
    </source>
</evidence>
<dbReference type="GO" id="GO:0046872">
    <property type="term" value="F:metal ion binding"/>
    <property type="evidence" value="ECO:0007669"/>
    <property type="project" value="UniProtKB-KW"/>
</dbReference>
<protein>
    <recommendedName>
        <fullName evidence="8">3'-5' exonuclease</fullName>
    </recommendedName>
    <alternativeName>
        <fullName evidence="9">Werner Syndrome-like exonuclease</fullName>
    </alternativeName>
</protein>
<proteinExistence type="predicted"/>
<dbReference type="GO" id="GO:0003676">
    <property type="term" value="F:nucleic acid binding"/>
    <property type="evidence" value="ECO:0007669"/>
    <property type="project" value="InterPro"/>
</dbReference>
<evidence type="ECO:0000313" key="12">
    <source>
        <dbReference type="Proteomes" id="UP000323011"/>
    </source>
</evidence>
<evidence type="ECO:0000256" key="2">
    <source>
        <dbReference type="ARBA" id="ARBA00022722"/>
    </source>
</evidence>
<dbReference type="EMBL" id="VLTN01000027">
    <property type="protein sequence ID" value="KAA0151428.1"/>
    <property type="molecule type" value="Genomic_DNA"/>
</dbReference>
<dbReference type="GO" id="GO:0005634">
    <property type="term" value="C:nucleus"/>
    <property type="evidence" value="ECO:0007669"/>
    <property type="project" value="UniProtKB-SubCell"/>
</dbReference>
<dbReference type="PANTHER" id="PTHR13620:SF109">
    <property type="entry name" value="3'-5' EXONUCLEASE"/>
    <property type="match status" value="1"/>
</dbReference>
<keyword evidence="3" id="KW-0479">Metal-binding</keyword>
<gene>
    <name evidence="11" type="ORF">FNF29_04627</name>
</gene>
<evidence type="ECO:0000256" key="5">
    <source>
        <dbReference type="ARBA" id="ARBA00022839"/>
    </source>
</evidence>
<comment type="subcellular location">
    <subcellularLocation>
        <location evidence="1">Nucleus</location>
    </subcellularLocation>
</comment>
<dbReference type="InterPro" id="IPR036397">
    <property type="entry name" value="RNaseH_sf"/>
</dbReference>
<organism evidence="11 12">
    <name type="scientific">Cafeteria roenbergensis</name>
    <name type="common">Marine flagellate</name>
    <dbReference type="NCBI Taxonomy" id="33653"/>
    <lineage>
        <taxon>Eukaryota</taxon>
        <taxon>Sar</taxon>
        <taxon>Stramenopiles</taxon>
        <taxon>Bigyra</taxon>
        <taxon>Opalozoa</taxon>
        <taxon>Bicosoecida</taxon>
        <taxon>Cafeteriaceae</taxon>
        <taxon>Cafeteria</taxon>
    </lineage>
</organism>
<evidence type="ECO:0000256" key="4">
    <source>
        <dbReference type="ARBA" id="ARBA00022801"/>
    </source>
</evidence>
<keyword evidence="6" id="KW-0460">Magnesium</keyword>
<keyword evidence="7" id="KW-0539">Nucleus</keyword>
<evidence type="ECO:0000256" key="9">
    <source>
        <dbReference type="ARBA" id="ARBA00042761"/>
    </source>
</evidence>
<dbReference type="GO" id="GO:0008408">
    <property type="term" value="F:3'-5' exonuclease activity"/>
    <property type="evidence" value="ECO:0007669"/>
    <property type="project" value="InterPro"/>
</dbReference>
<reference evidence="11 12" key="1">
    <citation type="submission" date="2019-07" db="EMBL/GenBank/DDBJ databases">
        <title>Genomes of Cafeteria roenbergensis.</title>
        <authorList>
            <person name="Fischer M.G."/>
            <person name="Hackl T."/>
            <person name="Roman M."/>
        </authorList>
    </citation>
    <scope>NUCLEOTIDE SEQUENCE [LARGE SCALE GENOMIC DNA]</scope>
    <source>
        <strain evidence="11 12">BVI</strain>
    </source>
</reference>
<evidence type="ECO:0000313" key="11">
    <source>
        <dbReference type="EMBL" id="KAA0151428.1"/>
    </source>
</evidence>
<keyword evidence="2" id="KW-0540">Nuclease</keyword>
<accession>A0A5A8CF56</accession>
<dbReference type="InterPro" id="IPR029058">
    <property type="entry name" value="AB_hydrolase_fold"/>
</dbReference>
<keyword evidence="4" id="KW-0378">Hydrolase</keyword>